<reference evidence="2 3" key="1">
    <citation type="submission" date="2023-02" db="EMBL/GenBank/DDBJ databases">
        <title>LHISI_Scaffold_Assembly.</title>
        <authorList>
            <person name="Stuart O.P."/>
            <person name="Cleave R."/>
            <person name="Magrath M.J.L."/>
            <person name="Mikheyev A.S."/>
        </authorList>
    </citation>
    <scope>NUCLEOTIDE SEQUENCE [LARGE SCALE GENOMIC DNA]</scope>
    <source>
        <strain evidence="2">Daus_M_001</strain>
        <tissue evidence="2">Leg muscle</tissue>
    </source>
</reference>
<sequence>MVETSTAVGEKVYKTNRRITETTVQDIAGSRCDAGFSEIFGNGLRRYKYRRSPTATLLAKAVGLSAGVKSDKKIDSVSEVVDKLDKKIDSVNKNVDRKLEGASELVNNKIYCVDKKIDSVRDIVNERMDMAEEELRPTATEPMTVGSDEKAVIAASAPTVGELQQFCSVSMFQPGVDKGVTTKPTPYDGLALVANNGTSSRSLVYVRSKNWKRNDHHRIYECHFDSLQKEKPRLFAMSGGADEDIIGLGDSRRGNMSGGSRRKKPRQLTKISLASVSWSVARIKGRGKREISEKACRTTASSGTIPTCENPVTRPGIELGSPWCEASVPNAQPPLPRRYLRGRYSVTIGRRLRALAEKKKNVLTVDGALIASIGSAEIWSLGRGRHKEGMWSGINTGALARSSVPMMINRRIEVRAKLSGDEHSARGCSLAGNCPRLEDQQKGSPGPGVAGNIQIPSREPTDRCKSVVVVNIGNLGSSVRDGEANLLVVAQQSRRGGGSRGVEKYEAPDVSRFPDRRAILEEGEEWLPDRTLPTFTHGLEVMAWARKGEDGVGVITELSGFPTLSTRSRGALHPLLLSVLQCWFPNTEVLTVAQLQRRLRPHDDWRRRGGAVLRSCFMKVGFEFVPSDSMNAIEACLLTSRGELRKRRKVLRRSGRRTADLKGVGFGYACCMLVWMKEEHCRSFARIDRENTHGFLLHQCIHVENIHILRRLCDVVRLEVQDWPPPKELMRPYPFPFLEYKLGQKGIVGVVVEPSKVGALGDLTFSDANSVLPKEIGTQMESSTAVPVRCRTPTNGNTPICALHESRLAFSGSKLPRMMQGRRQPLQYFLYSCCSDAQDAEVQQEKTINKKLLLAHKYLEGIQRRHIGYIVVYNEKIVS</sequence>
<evidence type="ECO:0000256" key="1">
    <source>
        <dbReference type="SAM" id="MobiDB-lite"/>
    </source>
</evidence>
<comment type="caution">
    <text evidence="2">The sequence shown here is derived from an EMBL/GenBank/DDBJ whole genome shotgun (WGS) entry which is preliminary data.</text>
</comment>
<accession>A0ABQ9HEL0</accession>
<dbReference type="Proteomes" id="UP001159363">
    <property type="component" value="Chromosome 4"/>
</dbReference>
<feature type="region of interest" description="Disordered" evidence="1">
    <location>
        <begin position="246"/>
        <end position="266"/>
    </location>
</feature>
<proteinExistence type="predicted"/>
<evidence type="ECO:0000313" key="2">
    <source>
        <dbReference type="EMBL" id="KAJ8882488.1"/>
    </source>
</evidence>
<dbReference type="EMBL" id="JARBHB010000005">
    <property type="protein sequence ID" value="KAJ8882488.1"/>
    <property type="molecule type" value="Genomic_DNA"/>
</dbReference>
<keyword evidence="3" id="KW-1185">Reference proteome</keyword>
<gene>
    <name evidence="2" type="ORF">PR048_014299</name>
</gene>
<name>A0ABQ9HEL0_9NEOP</name>
<organism evidence="2 3">
    <name type="scientific">Dryococelus australis</name>
    <dbReference type="NCBI Taxonomy" id="614101"/>
    <lineage>
        <taxon>Eukaryota</taxon>
        <taxon>Metazoa</taxon>
        <taxon>Ecdysozoa</taxon>
        <taxon>Arthropoda</taxon>
        <taxon>Hexapoda</taxon>
        <taxon>Insecta</taxon>
        <taxon>Pterygota</taxon>
        <taxon>Neoptera</taxon>
        <taxon>Polyneoptera</taxon>
        <taxon>Phasmatodea</taxon>
        <taxon>Verophasmatodea</taxon>
        <taxon>Anareolatae</taxon>
        <taxon>Phasmatidae</taxon>
        <taxon>Eurycanthinae</taxon>
        <taxon>Dryococelus</taxon>
    </lineage>
</organism>
<evidence type="ECO:0000313" key="3">
    <source>
        <dbReference type="Proteomes" id="UP001159363"/>
    </source>
</evidence>
<protein>
    <submittedName>
        <fullName evidence="2">Uncharacterized protein</fullName>
    </submittedName>
</protein>